<dbReference type="SUPFAM" id="SSF55874">
    <property type="entry name" value="ATPase domain of HSP90 chaperone/DNA topoisomerase II/histidine kinase"/>
    <property type="match status" value="1"/>
</dbReference>
<evidence type="ECO:0000256" key="2">
    <source>
        <dbReference type="ARBA" id="ARBA00004141"/>
    </source>
</evidence>
<feature type="transmembrane region" description="Helical" evidence="13">
    <location>
        <begin position="40"/>
        <end position="61"/>
    </location>
</feature>
<dbReference type="SMART" id="SM00387">
    <property type="entry name" value="HATPase_c"/>
    <property type="match status" value="1"/>
</dbReference>
<evidence type="ECO:0000256" key="9">
    <source>
        <dbReference type="ARBA" id="ARBA00022840"/>
    </source>
</evidence>
<evidence type="ECO:0000256" key="3">
    <source>
        <dbReference type="ARBA" id="ARBA00012438"/>
    </source>
</evidence>
<dbReference type="SMART" id="SM00065">
    <property type="entry name" value="GAF"/>
    <property type="match status" value="1"/>
</dbReference>
<evidence type="ECO:0000259" key="14">
    <source>
        <dbReference type="SMART" id="SM00065"/>
    </source>
</evidence>
<comment type="caution">
    <text evidence="16">The sequence shown here is derived from an EMBL/GenBank/DDBJ whole genome shotgun (WGS) entry which is preliminary data.</text>
</comment>
<keyword evidence="5" id="KW-0808">Transferase</keyword>
<dbReference type="PANTHER" id="PTHR24421">
    <property type="entry name" value="NITRATE/NITRITE SENSOR PROTEIN NARX-RELATED"/>
    <property type="match status" value="1"/>
</dbReference>
<dbReference type="Pfam" id="PF13493">
    <property type="entry name" value="DUF4118"/>
    <property type="match status" value="1"/>
</dbReference>
<sequence length="617" mass="67313">MRARLMSLLLRPTRLPVLWGIIVSALFVAAETFLTDPLERWAPGSSLGIVYLLGVLVVSYVWGLRLGIVTAVVSGFAFDYFHLPPEHTITLFTSWSWIALLIFIVVALLAGWAAALIRSLVIEADNRRREADTDAKMSRLLLRTERVRSALPAASQRLAKGLGLPFLTIEADAVPGDEERTALPLVEGTTRLGTLLVPTGLPDTTMRRLRERVVPSLEALLHAARDREAISQALETSRDQLRRIADVQAALRRVATLVARGVPPSGILDAVACEAGLLLRADYTVIERYEPDDTVVIVSWWSKEGSASMPPVGSRWPVREHSIADLIRRTRRPGRVMGYEAATGELAEWAHTQRIVSAVGSPIVVEARLWGVMVTLFRAPEPPSHADEQHTLEFTELIATAISNAQARDELAASRARVVAASDETRHRIERDLHDGAQQRLVSLGLELRTMESGVPEELVELRQQLSHAVEGLTLVLEDLRELSRGIHPAILSKGGLGPALKMLARRSPVPVELDVRADRRLPERVEVAAYFVVSEALTNVAKHAQASMARVEVDADDARIRISVRDDGVGGADTRVGSGLIGLSDRVQALDGTLEIVSPSGQGTTLIATIPFDNSG</sequence>
<dbReference type="Gene3D" id="1.20.5.1930">
    <property type="match status" value="1"/>
</dbReference>
<dbReference type="CDD" id="cd16917">
    <property type="entry name" value="HATPase_UhpB-NarQ-NarX-like"/>
    <property type="match status" value="1"/>
</dbReference>
<dbReference type="RefSeq" id="WP_387347498.1">
    <property type="nucleotide sequence ID" value="NZ_JBIAXI010000038.1"/>
</dbReference>
<dbReference type="InterPro" id="IPR011712">
    <property type="entry name" value="Sig_transdc_His_kin_sub3_dim/P"/>
</dbReference>
<dbReference type="Pfam" id="PF02518">
    <property type="entry name" value="HATPase_c"/>
    <property type="match status" value="1"/>
</dbReference>
<keyword evidence="12 13" id="KW-0472">Membrane</keyword>
<keyword evidence="6 13" id="KW-0812">Transmembrane</keyword>
<dbReference type="InterPro" id="IPR036890">
    <property type="entry name" value="HATPase_C_sf"/>
</dbReference>
<dbReference type="InterPro" id="IPR003018">
    <property type="entry name" value="GAF"/>
</dbReference>
<evidence type="ECO:0000256" key="11">
    <source>
        <dbReference type="ARBA" id="ARBA00023012"/>
    </source>
</evidence>
<accession>A0ABW6VHQ8</accession>
<comment type="catalytic activity">
    <reaction evidence="1">
        <text>ATP + protein L-histidine = ADP + protein N-phospho-L-histidine.</text>
        <dbReference type="EC" id="2.7.13.3"/>
    </reaction>
</comment>
<keyword evidence="4" id="KW-0597">Phosphoprotein</keyword>
<evidence type="ECO:0000256" key="7">
    <source>
        <dbReference type="ARBA" id="ARBA00022741"/>
    </source>
</evidence>
<gene>
    <name evidence="16" type="ORF">ACFY05_39320</name>
</gene>
<protein>
    <recommendedName>
        <fullName evidence="3">histidine kinase</fullName>
        <ecNumber evidence="3">2.7.13.3</ecNumber>
    </recommendedName>
</protein>
<proteinExistence type="predicted"/>
<dbReference type="PANTHER" id="PTHR24421:SF10">
    <property type="entry name" value="NITRATE_NITRITE SENSOR PROTEIN NARQ"/>
    <property type="match status" value="1"/>
</dbReference>
<name>A0ABW6VHQ8_MICFU</name>
<dbReference type="InterPro" id="IPR038318">
    <property type="entry name" value="KdpD_sf"/>
</dbReference>
<keyword evidence="9" id="KW-0067">ATP-binding</keyword>
<dbReference type="Gene3D" id="1.20.120.620">
    <property type="entry name" value="Backbone structure of the membrane domain of e. Coli histidine kinase receptor kdpd"/>
    <property type="match status" value="1"/>
</dbReference>
<reference evidence="16 17" key="1">
    <citation type="submission" date="2024-10" db="EMBL/GenBank/DDBJ databases">
        <title>The Natural Products Discovery Center: Release of the First 8490 Sequenced Strains for Exploring Actinobacteria Biosynthetic Diversity.</title>
        <authorList>
            <person name="Kalkreuter E."/>
            <person name="Kautsar S.A."/>
            <person name="Yang D."/>
            <person name="Bader C.D."/>
            <person name="Teijaro C.N."/>
            <person name="Fluegel L."/>
            <person name="Davis C.M."/>
            <person name="Simpson J.R."/>
            <person name="Lauterbach L."/>
            <person name="Steele A.D."/>
            <person name="Gui C."/>
            <person name="Meng S."/>
            <person name="Li G."/>
            <person name="Viehrig K."/>
            <person name="Ye F."/>
            <person name="Su P."/>
            <person name="Kiefer A.F."/>
            <person name="Nichols A."/>
            <person name="Cepeda A.J."/>
            <person name="Yan W."/>
            <person name="Fan B."/>
            <person name="Jiang Y."/>
            <person name="Adhikari A."/>
            <person name="Zheng C.-J."/>
            <person name="Schuster L."/>
            <person name="Cowan T.M."/>
            <person name="Smanski M.J."/>
            <person name="Chevrette M.G."/>
            <person name="De Carvalho L.P.S."/>
            <person name="Shen B."/>
        </authorList>
    </citation>
    <scope>NUCLEOTIDE SEQUENCE [LARGE SCALE GENOMIC DNA]</scope>
    <source>
        <strain evidence="16 17">NPDC001281</strain>
    </source>
</reference>
<evidence type="ECO:0000256" key="10">
    <source>
        <dbReference type="ARBA" id="ARBA00022989"/>
    </source>
</evidence>
<dbReference type="EMBL" id="JBIAXI010000038">
    <property type="protein sequence ID" value="MFF4778894.1"/>
    <property type="molecule type" value="Genomic_DNA"/>
</dbReference>
<dbReference type="InterPro" id="IPR050482">
    <property type="entry name" value="Sensor_HK_TwoCompSys"/>
</dbReference>
<dbReference type="InterPro" id="IPR025201">
    <property type="entry name" value="KdpD_TM"/>
</dbReference>
<dbReference type="Gene3D" id="3.30.565.10">
    <property type="entry name" value="Histidine kinase-like ATPase, C-terminal domain"/>
    <property type="match status" value="1"/>
</dbReference>
<keyword evidence="10 13" id="KW-1133">Transmembrane helix</keyword>
<organism evidence="16 17">
    <name type="scientific">Microtetraspora fusca</name>
    <dbReference type="NCBI Taxonomy" id="1997"/>
    <lineage>
        <taxon>Bacteria</taxon>
        <taxon>Bacillati</taxon>
        <taxon>Actinomycetota</taxon>
        <taxon>Actinomycetes</taxon>
        <taxon>Streptosporangiales</taxon>
        <taxon>Streptosporangiaceae</taxon>
        <taxon>Microtetraspora</taxon>
    </lineage>
</organism>
<evidence type="ECO:0000256" key="4">
    <source>
        <dbReference type="ARBA" id="ARBA00022553"/>
    </source>
</evidence>
<dbReference type="Pfam" id="PF01590">
    <property type="entry name" value="GAF"/>
    <property type="match status" value="1"/>
</dbReference>
<keyword evidence="8" id="KW-0418">Kinase</keyword>
<keyword evidence="17" id="KW-1185">Reference proteome</keyword>
<feature type="domain" description="Histidine kinase/HSP90-like ATPase" evidence="15">
    <location>
        <begin position="525"/>
        <end position="615"/>
    </location>
</feature>
<dbReference type="EC" id="2.7.13.3" evidence="3"/>
<evidence type="ECO:0000256" key="13">
    <source>
        <dbReference type="SAM" id="Phobius"/>
    </source>
</evidence>
<evidence type="ECO:0000313" key="17">
    <source>
        <dbReference type="Proteomes" id="UP001602119"/>
    </source>
</evidence>
<evidence type="ECO:0000256" key="6">
    <source>
        <dbReference type="ARBA" id="ARBA00022692"/>
    </source>
</evidence>
<comment type="subcellular location">
    <subcellularLocation>
        <location evidence="2">Membrane</location>
        <topology evidence="2">Multi-pass membrane protein</topology>
    </subcellularLocation>
</comment>
<evidence type="ECO:0000256" key="8">
    <source>
        <dbReference type="ARBA" id="ARBA00022777"/>
    </source>
</evidence>
<dbReference type="InterPro" id="IPR029016">
    <property type="entry name" value="GAF-like_dom_sf"/>
</dbReference>
<dbReference type="SUPFAM" id="SSF55781">
    <property type="entry name" value="GAF domain-like"/>
    <property type="match status" value="1"/>
</dbReference>
<evidence type="ECO:0000256" key="5">
    <source>
        <dbReference type="ARBA" id="ARBA00022679"/>
    </source>
</evidence>
<dbReference type="Pfam" id="PF07730">
    <property type="entry name" value="HisKA_3"/>
    <property type="match status" value="1"/>
</dbReference>
<dbReference type="Gene3D" id="3.30.450.40">
    <property type="match status" value="1"/>
</dbReference>
<dbReference type="Proteomes" id="UP001602119">
    <property type="component" value="Unassembled WGS sequence"/>
</dbReference>
<evidence type="ECO:0000256" key="1">
    <source>
        <dbReference type="ARBA" id="ARBA00000085"/>
    </source>
</evidence>
<evidence type="ECO:0000313" key="16">
    <source>
        <dbReference type="EMBL" id="MFF4778894.1"/>
    </source>
</evidence>
<feature type="transmembrane region" description="Helical" evidence="13">
    <location>
        <begin position="95"/>
        <end position="121"/>
    </location>
</feature>
<keyword evidence="11" id="KW-0902">Two-component regulatory system</keyword>
<evidence type="ECO:0000256" key="12">
    <source>
        <dbReference type="ARBA" id="ARBA00023136"/>
    </source>
</evidence>
<keyword evidence="7" id="KW-0547">Nucleotide-binding</keyword>
<feature type="domain" description="GAF" evidence="14">
    <location>
        <begin position="246"/>
        <end position="412"/>
    </location>
</feature>
<evidence type="ECO:0000259" key="15">
    <source>
        <dbReference type="SMART" id="SM00387"/>
    </source>
</evidence>
<dbReference type="InterPro" id="IPR003594">
    <property type="entry name" value="HATPase_dom"/>
</dbReference>